<name>A0AAN6U3E6_9PEZI</name>
<comment type="caution">
    <text evidence="2">The sequence shown here is derived from an EMBL/GenBank/DDBJ whole genome shotgun (WGS) entry which is preliminary data.</text>
</comment>
<reference evidence="2" key="2">
    <citation type="submission" date="2023-05" db="EMBL/GenBank/DDBJ databases">
        <authorList>
            <consortium name="Lawrence Berkeley National Laboratory"/>
            <person name="Steindorff A."/>
            <person name="Hensen N."/>
            <person name="Bonometti L."/>
            <person name="Westerberg I."/>
            <person name="Brannstrom I.O."/>
            <person name="Guillou S."/>
            <person name="Cros-Aarteil S."/>
            <person name="Calhoun S."/>
            <person name="Haridas S."/>
            <person name="Kuo A."/>
            <person name="Mondo S."/>
            <person name="Pangilinan J."/>
            <person name="Riley R."/>
            <person name="Labutti K."/>
            <person name="Andreopoulos B."/>
            <person name="Lipzen A."/>
            <person name="Chen C."/>
            <person name="Yanf M."/>
            <person name="Daum C."/>
            <person name="Ng V."/>
            <person name="Clum A."/>
            <person name="Ohm R."/>
            <person name="Martin F."/>
            <person name="Silar P."/>
            <person name="Natvig D."/>
            <person name="Lalanne C."/>
            <person name="Gautier V."/>
            <person name="Ament-Velasquez S.L."/>
            <person name="Kruys A."/>
            <person name="Hutchinson M.I."/>
            <person name="Powell A.J."/>
            <person name="Barry K."/>
            <person name="Miller A.N."/>
            <person name="Grigoriev I.V."/>
            <person name="Debuchy R."/>
            <person name="Gladieux P."/>
            <person name="Thoren M.H."/>
            <person name="Johannesson H."/>
        </authorList>
    </citation>
    <scope>NUCLEOTIDE SEQUENCE</scope>
    <source>
        <strain evidence="2">CBS 731.68</strain>
    </source>
</reference>
<evidence type="ECO:0000313" key="3">
    <source>
        <dbReference type="Proteomes" id="UP001302602"/>
    </source>
</evidence>
<accession>A0AAN6U3E6</accession>
<evidence type="ECO:0000313" key="2">
    <source>
        <dbReference type="EMBL" id="KAK4125732.1"/>
    </source>
</evidence>
<dbReference type="EMBL" id="MU853225">
    <property type="protein sequence ID" value="KAK4125732.1"/>
    <property type="molecule type" value="Genomic_DNA"/>
</dbReference>
<gene>
    <name evidence="2" type="ORF">N657DRAFT_275692</name>
</gene>
<evidence type="ECO:0000256" key="1">
    <source>
        <dbReference type="SAM" id="MobiDB-lite"/>
    </source>
</evidence>
<organism evidence="2 3">
    <name type="scientific">Parathielavia appendiculata</name>
    <dbReference type="NCBI Taxonomy" id="2587402"/>
    <lineage>
        <taxon>Eukaryota</taxon>
        <taxon>Fungi</taxon>
        <taxon>Dikarya</taxon>
        <taxon>Ascomycota</taxon>
        <taxon>Pezizomycotina</taxon>
        <taxon>Sordariomycetes</taxon>
        <taxon>Sordariomycetidae</taxon>
        <taxon>Sordariales</taxon>
        <taxon>Chaetomiaceae</taxon>
        <taxon>Parathielavia</taxon>
    </lineage>
</organism>
<reference evidence="2" key="1">
    <citation type="journal article" date="2023" name="Mol. Phylogenet. Evol.">
        <title>Genome-scale phylogeny and comparative genomics of the fungal order Sordariales.</title>
        <authorList>
            <person name="Hensen N."/>
            <person name="Bonometti L."/>
            <person name="Westerberg I."/>
            <person name="Brannstrom I.O."/>
            <person name="Guillou S."/>
            <person name="Cros-Aarteil S."/>
            <person name="Calhoun S."/>
            <person name="Haridas S."/>
            <person name="Kuo A."/>
            <person name="Mondo S."/>
            <person name="Pangilinan J."/>
            <person name="Riley R."/>
            <person name="LaButti K."/>
            <person name="Andreopoulos B."/>
            <person name="Lipzen A."/>
            <person name="Chen C."/>
            <person name="Yan M."/>
            <person name="Daum C."/>
            <person name="Ng V."/>
            <person name="Clum A."/>
            <person name="Steindorff A."/>
            <person name="Ohm R.A."/>
            <person name="Martin F."/>
            <person name="Silar P."/>
            <person name="Natvig D.O."/>
            <person name="Lalanne C."/>
            <person name="Gautier V."/>
            <person name="Ament-Velasquez S.L."/>
            <person name="Kruys A."/>
            <person name="Hutchinson M.I."/>
            <person name="Powell A.J."/>
            <person name="Barry K."/>
            <person name="Miller A.N."/>
            <person name="Grigoriev I.V."/>
            <person name="Debuchy R."/>
            <person name="Gladieux P."/>
            <person name="Hiltunen Thoren M."/>
            <person name="Johannesson H."/>
        </authorList>
    </citation>
    <scope>NUCLEOTIDE SEQUENCE</scope>
    <source>
        <strain evidence="2">CBS 731.68</strain>
    </source>
</reference>
<sequence>MYHIFQIHGDDFHWALDKLELNLAAVRTLDIHFSCFCPVGDINLRLNNFSLYAAKTLEDYAHRYPRRPSSSLSQIPPDWLRDRGPLGNAKHDWTTAMNRIQSLAGLVELKWHSKPALAPSPTSSGVDSYSTGRHGLISITTAVSPWKTTSWIFSSIIDASTDFSRSLPSHPAWQPALLNHIPAAACQSRRSANRWLKSSRIPRGTGRRGAAAGRTSMVCGGNRHTPPERC</sequence>
<dbReference type="GeneID" id="87823348"/>
<dbReference type="Proteomes" id="UP001302602">
    <property type="component" value="Unassembled WGS sequence"/>
</dbReference>
<dbReference type="RefSeq" id="XP_062649503.1">
    <property type="nucleotide sequence ID" value="XM_062786580.1"/>
</dbReference>
<dbReference type="AlphaFoldDB" id="A0AAN6U3E6"/>
<feature type="region of interest" description="Disordered" evidence="1">
    <location>
        <begin position="200"/>
        <end position="230"/>
    </location>
</feature>
<protein>
    <submittedName>
        <fullName evidence="2">Uncharacterized protein</fullName>
    </submittedName>
</protein>
<keyword evidence="3" id="KW-1185">Reference proteome</keyword>
<proteinExistence type="predicted"/>